<dbReference type="EMBL" id="CP091511">
    <property type="protein sequence ID" value="UOO90835.1"/>
    <property type="molecule type" value="Genomic_DNA"/>
</dbReference>
<feature type="chain" id="PRO_5045542895" evidence="1">
    <location>
        <begin position="27"/>
        <end position="195"/>
    </location>
</feature>
<gene>
    <name evidence="2" type="ORF">LVJ82_07710</name>
</gene>
<proteinExistence type="predicted"/>
<accession>A0ABY4E507</accession>
<keyword evidence="3" id="KW-1185">Reference proteome</keyword>
<dbReference type="Proteomes" id="UP000832011">
    <property type="component" value="Chromosome"/>
</dbReference>
<dbReference type="Pfam" id="PF14334">
    <property type="entry name" value="DUF4390"/>
    <property type="match status" value="1"/>
</dbReference>
<name>A0ABY4E507_9NEIS</name>
<evidence type="ECO:0000313" key="3">
    <source>
        <dbReference type="Proteomes" id="UP000832011"/>
    </source>
</evidence>
<organism evidence="2 3">
    <name type="scientific">Vitreoscilla massiliensis</name>
    <dbReference type="NCBI Taxonomy" id="1689272"/>
    <lineage>
        <taxon>Bacteria</taxon>
        <taxon>Pseudomonadati</taxon>
        <taxon>Pseudomonadota</taxon>
        <taxon>Betaproteobacteria</taxon>
        <taxon>Neisseriales</taxon>
        <taxon>Neisseriaceae</taxon>
        <taxon>Vitreoscilla</taxon>
    </lineage>
</organism>
<feature type="signal peptide" evidence="1">
    <location>
        <begin position="1"/>
        <end position="26"/>
    </location>
</feature>
<protein>
    <submittedName>
        <fullName evidence="2">DUF4390 domain-containing protein</fullName>
    </submittedName>
</protein>
<sequence>MAFITRLLIKFSLLALCLGWAVAAQAESMRATRAEAVIGTQGQLNVNSRFNTTLPAALQDALRQGVTLNFELNYQLVAPKLLAYNMRFNPLVDTVKPVIYRLSYHPLTDKYRVTVGTFSTEYSQLDTALRAVGSIANWQVHPKSTFARGDANQIQANVRLNLSSNQLPKPFQVNTLSSKNWNLDSGWVRLRVRAG</sequence>
<reference evidence="2 3" key="1">
    <citation type="journal article" date="2022" name="Res Sq">
        <title>Evolution of multicellular longitudinally dividing oral cavity symbionts (Neisseriaceae).</title>
        <authorList>
            <person name="Nyongesa S."/>
            <person name="Weber P."/>
            <person name="Bernet E."/>
            <person name="Pullido F."/>
            <person name="Nieckarz M."/>
            <person name="Delaby M."/>
            <person name="Nieves C."/>
            <person name="Viehboeck T."/>
            <person name="Krause N."/>
            <person name="Rivera-Millot A."/>
            <person name="Nakamura A."/>
            <person name="Vischer N."/>
            <person name="VanNieuwenhze M."/>
            <person name="Brun Y."/>
            <person name="Cava F."/>
            <person name="Bulgheresi S."/>
            <person name="Veyrier F."/>
        </authorList>
    </citation>
    <scope>NUCLEOTIDE SEQUENCE [LARGE SCALE GENOMIC DNA]</scope>
    <source>
        <strain evidence="2 3">SN4</strain>
    </source>
</reference>
<evidence type="ECO:0000256" key="1">
    <source>
        <dbReference type="SAM" id="SignalP"/>
    </source>
</evidence>
<keyword evidence="1" id="KW-0732">Signal</keyword>
<evidence type="ECO:0000313" key="2">
    <source>
        <dbReference type="EMBL" id="UOO90835.1"/>
    </source>
</evidence>
<dbReference type="RefSeq" id="WP_058305383.1">
    <property type="nucleotide sequence ID" value="NZ_CABKVG010000006.1"/>
</dbReference>
<dbReference type="InterPro" id="IPR025500">
    <property type="entry name" value="DUF4390"/>
</dbReference>